<proteinExistence type="predicted"/>
<accession>A0AAE6SI43</accession>
<dbReference type="SUPFAM" id="SSF47413">
    <property type="entry name" value="lambda repressor-like DNA-binding domains"/>
    <property type="match status" value="1"/>
</dbReference>
<evidence type="ECO:0000313" key="3">
    <source>
        <dbReference type="Proteomes" id="UP000463871"/>
    </source>
</evidence>
<dbReference type="RefSeq" id="WP_161506949.1">
    <property type="nucleotide sequence ID" value="NZ_CAWPID010000001.1"/>
</dbReference>
<dbReference type="AlphaFoldDB" id="A0AAE6SI43"/>
<feature type="domain" description="HTH cro/C1-type" evidence="1">
    <location>
        <begin position="6"/>
        <end position="61"/>
    </location>
</feature>
<dbReference type="PROSITE" id="PS50943">
    <property type="entry name" value="HTH_CROC1"/>
    <property type="match status" value="1"/>
</dbReference>
<dbReference type="GO" id="GO:0003677">
    <property type="term" value="F:DNA binding"/>
    <property type="evidence" value="ECO:0007669"/>
    <property type="project" value="InterPro"/>
</dbReference>
<sequence>MTPEQVKQARLTLGLSQSQMCKALRLTSVMTYAKWEQGTAKPTASAAASIEMLLYMRTAGVLDGWIAKHANS</sequence>
<protein>
    <submittedName>
        <fullName evidence="2">Helix-turn-helix domain-containing protein</fullName>
    </submittedName>
</protein>
<evidence type="ECO:0000259" key="1">
    <source>
        <dbReference type="PROSITE" id="PS50943"/>
    </source>
</evidence>
<reference evidence="2 3" key="1">
    <citation type="submission" date="2020-01" db="EMBL/GenBank/DDBJ databases">
        <title>Complete genome of Aeromonas media MC64.</title>
        <authorList>
            <person name="Cao G."/>
            <person name="Fu J."/>
            <person name="Zhong C."/>
        </authorList>
    </citation>
    <scope>NUCLEOTIDE SEQUENCE [LARGE SCALE GENOMIC DNA]</scope>
    <source>
        <strain evidence="2 3">MC64</strain>
    </source>
</reference>
<dbReference type="InterPro" id="IPR010982">
    <property type="entry name" value="Lambda_DNA-bd_dom_sf"/>
</dbReference>
<organism evidence="2 3">
    <name type="scientific">Aeromonas media</name>
    <dbReference type="NCBI Taxonomy" id="651"/>
    <lineage>
        <taxon>Bacteria</taxon>
        <taxon>Pseudomonadati</taxon>
        <taxon>Pseudomonadota</taxon>
        <taxon>Gammaproteobacteria</taxon>
        <taxon>Aeromonadales</taxon>
        <taxon>Aeromonadaceae</taxon>
        <taxon>Aeromonas</taxon>
    </lineage>
</organism>
<dbReference type="Proteomes" id="UP000463871">
    <property type="component" value="Chromosome"/>
</dbReference>
<name>A0AAE6SI43_AERME</name>
<dbReference type="InterPro" id="IPR001387">
    <property type="entry name" value="Cro/C1-type_HTH"/>
</dbReference>
<dbReference type="Pfam" id="PF01381">
    <property type="entry name" value="HTH_3"/>
    <property type="match status" value="1"/>
</dbReference>
<dbReference type="CDD" id="cd00093">
    <property type="entry name" value="HTH_XRE"/>
    <property type="match status" value="1"/>
</dbReference>
<gene>
    <name evidence="2" type="ORF">GWI30_06395</name>
</gene>
<evidence type="ECO:0000313" key="2">
    <source>
        <dbReference type="EMBL" id="QHQ50592.1"/>
    </source>
</evidence>
<dbReference type="Gene3D" id="1.10.260.40">
    <property type="entry name" value="lambda repressor-like DNA-binding domains"/>
    <property type="match status" value="1"/>
</dbReference>
<dbReference type="EMBL" id="CP047962">
    <property type="protein sequence ID" value="QHQ50592.1"/>
    <property type="molecule type" value="Genomic_DNA"/>
</dbReference>